<dbReference type="Proteomes" id="UP000364291">
    <property type="component" value="Unassembled WGS sequence"/>
</dbReference>
<dbReference type="EMBL" id="CABPSX010000002">
    <property type="protein sequence ID" value="VVG70711.1"/>
    <property type="molecule type" value="Genomic_DNA"/>
</dbReference>
<gene>
    <name evidence="1" type="ORF">PAP18089_01675</name>
</gene>
<protein>
    <submittedName>
        <fullName evidence="1">Uncharacterized protein</fullName>
    </submittedName>
</protein>
<accession>A0A5E5P280</accession>
<evidence type="ECO:0000313" key="2">
    <source>
        <dbReference type="Proteomes" id="UP000364291"/>
    </source>
</evidence>
<sequence length="61" mass="6825">MTTVFMGIDKETGEFNAWFSGPQADDSVFTVVETTISDPRYSTWFSTQPAYVQSSVPQPKI</sequence>
<dbReference type="RefSeq" id="WP_143811749.1">
    <property type="nucleotide sequence ID" value="NZ_CABPSX010000002.1"/>
</dbReference>
<proteinExistence type="predicted"/>
<reference evidence="1 2" key="1">
    <citation type="submission" date="2019-08" db="EMBL/GenBank/DDBJ databases">
        <authorList>
            <person name="Peeters C."/>
        </authorList>
    </citation>
    <scope>NUCLEOTIDE SEQUENCE [LARGE SCALE GENOMIC DNA]</scope>
    <source>
        <strain evidence="1 2">LMG 18089</strain>
    </source>
</reference>
<dbReference type="AlphaFoldDB" id="A0A5E5P280"/>
<organism evidence="1 2">
    <name type="scientific">Pandoraea apista</name>
    <dbReference type="NCBI Taxonomy" id="93218"/>
    <lineage>
        <taxon>Bacteria</taxon>
        <taxon>Pseudomonadati</taxon>
        <taxon>Pseudomonadota</taxon>
        <taxon>Betaproteobacteria</taxon>
        <taxon>Burkholderiales</taxon>
        <taxon>Burkholderiaceae</taxon>
        <taxon>Pandoraea</taxon>
    </lineage>
</organism>
<evidence type="ECO:0000313" key="1">
    <source>
        <dbReference type="EMBL" id="VVG70711.1"/>
    </source>
</evidence>
<name>A0A5E5P280_9BURK</name>